<comment type="caution">
    <text evidence="2">The sequence shown here is derived from an EMBL/GenBank/DDBJ whole genome shotgun (WGS) entry which is preliminary data.</text>
</comment>
<evidence type="ECO:0000313" key="2">
    <source>
        <dbReference type="EMBL" id="KAF3432499.1"/>
    </source>
</evidence>
<gene>
    <name evidence="2" type="ORF">FNV43_RR27239</name>
</gene>
<keyword evidence="1" id="KW-0472">Membrane</keyword>
<protein>
    <submittedName>
        <fullName evidence="2">Uncharacterized protein</fullName>
    </submittedName>
</protein>
<reference evidence="2" key="1">
    <citation type="submission" date="2020-03" db="EMBL/GenBank/DDBJ databases">
        <title>A high-quality chromosome-level genome assembly of a woody plant with both climbing and erect habits, Rhamnella rubrinervis.</title>
        <authorList>
            <person name="Lu Z."/>
            <person name="Yang Y."/>
            <person name="Zhu X."/>
            <person name="Sun Y."/>
        </authorList>
    </citation>
    <scope>NUCLEOTIDE SEQUENCE</scope>
    <source>
        <strain evidence="2">BYM</strain>
        <tissue evidence="2">Leaf</tissue>
    </source>
</reference>
<keyword evidence="1" id="KW-0812">Transmembrane</keyword>
<evidence type="ECO:0000313" key="3">
    <source>
        <dbReference type="Proteomes" id="UP000796880"/>
    </source>
</evidence>
<organism evidence="2 3">
    <name type="scientific">Rhamnella rubrinervis</name>
    <dbReference type="NCBI Taxonomy" id="2594499"/>
    <lineage>
        <taxon>Eukaryota</taxon>
        <taxon>Viridiplantae</taxon>
        <taxon>Streptophyta</taxon>
        <taxon>Embryophyta</taxon>
        <taxon>Tracheophyta</taxon>
        <taxon>Spermatophyta</taxon>
        <taxon>Magnoliopsida</taxon>
        <taxon>eudicotyledons</taxon>
        <taxon>Gunneridae</taxon>
        <taxon>Pentapetalae</taxon>
        <taxon>rosids</taxon>
        <taxon>fabids</taxon>
        <taxon>Rosales</taxon>
        <taxon>Rhamnaceae</taxon>
        <taxon>rhamnoid group</taxon>
        <taxon>Rhamneae</taxon>
        <taxon>Rhamnella</taxon>
    </lineage>
</organism>
<dbReference type="EMBL" id="VOIH02000012">
    <property type="protein sequence ID" value="KAF3432499.1"/>
    <property type="molecule type" value="Genomic_DNA"/>
</dbReference>
<name>A0A8K0DQW9_9ROSA</name>
<dbReference type="AlphaFoldDB" id="A0A8K0DQW9"/>
<dbReference type="Proteomes" id="UP000796880">
    <property type="component" value="Unassembled WGS sequence"/>
</dbReference>
<keyword evidence="1" id="KW-1133">Transmembrane helix</keyword>
<keyword evidence="3" id="KW-1185">Reference proteome</keyword>
<sequence>MFKDQTGKIKHAYNLYEFPLVFQIWGIEVILIVPTITPHGKYHGVKYPRMPSCSGEAYPSVAQELELVHIAGGTMQFLSNKYIRNI</sequence>
<feature type="transmembrane region" description="Helical" evidence="1">
    <location>
        <begin position="20"/>
        <end position="40"/>
    </location>
</feature>
<evidence type="ECO:0000256" key="1">
    <source>
        <dbReference type="SAM" id="Phobius"/>
    </source>
</evidence>
<proteinExistence type="predicted"/>
<accession>A0A8K0DQW9</accession>